<dbReference type="EMBL" id="MWPX01000035">
    <property type="protein sequence ID" value="OUM46755.1"/>
    <property type="molecule type" value="Genomic_DNA"/>
</dbReference>
<comment type="caution">
    <text evidence="1">The sequence shown here is derived from an EMBL/GenBank/DDBJ whole genome shotgun (WGS) entry which is preliminary data.</text>
</comment>
<sequence length="68" mass="7746">MFIHVQKERIKIIDSLRGFSLLGILLANAVIYGYGLLDKSDLTNDKSKRKVTPKYTIKIDFGVAFCLR</sequence>
<name>A0A1Y3M8K7_9BACI</name>
<proteinExistence type="predicted"/>
<evidence type="ECO:0000313" key="1">
    <source>
        <dbReference type="EMBL" id="OUM46755.1"/>
    </source>
</evidence>
<organism evidence="1 2">
    <name type="scientific">Bacillus pseudomycoides</name>
    <dbReference type="NCBI Taxonomy" id="64104"/>
    <lineage>
        <taxon>Bacteria</taxon>
        <taxon>Bacillati</taxon>
        <taxon>Bacillota</taxon>
        <taxon>Bacilli</taxon>
        <taxon>Bacillales</taxon>
        <taxon>Bacillaceae</taxon>
        <taxon>Bacillus</taxon>
        <taxon>Bacillus cereus group</taxon>
    </lineage>
</organism>
<protein>
    <submittedName>
        <fullName evidence="1">Uncharacterized protein</fullName>
    </submittedName>
</protein>
<evidence type="ECO:0000313" key="2">
    <source>
        <dbReference type="Proteomes" id="UP000195321"/>
    </source>
</evidence>
<gene>
    <name evidence="1" type="ORF">BW425_21830</name>
</gene>
<dbReference type="Proteomes" id="UP000195321">
    <property type="component" value="Unassembled WGS sequence"/>
</dbReference>
<dbReference type="AlphaFoldDB" id="A0A1Y3M8K7"/>
<accession>A0A1Y3M8K7</accession>
<reference evidence="1 2" key="1">
    <citation type="submission" date="2017-02" db="EMBL/GenBank/DDBJ databases">
        <title>Bacillus pseudomycoides isolate FSL K6-0042.</title>
        <authorList>
            <person name="Kovac J."/>
        </authorList>
    </citation>
    <scope>NUCLEOTIDE SEQUENCE [LARGE SCALE GENOMIC DNA]</scope>
    <source>
        <strain evidence="1 2">FSL K6-0042</strain>
    </source>
</reference>